<gene>
    <name evidence="1" type="ORF">C4K04_2048</name>
</gene>
<dbReference type="Proteomes" id="UP000268048">
    <property type="component" value="Chromosome"/>
</dbReference>
<proteinExistence type="predicted"/>
<evidence type="ECO:0000313" key="2">
    <source>
        <dbReference type="Proteomes" id="UP000268048"/>
    </source>
</evidence>
<reference evidence="1 2" key="1">
    <citation type="submission" date="2018-03" db="EMBL/GenBank/DDBJ databases">
        <title>Diversity of phytobeneficial traits revealed by whole-genome analysis of worldwide-isolated phenazine-producing Pseudomonas spp.</title>
        <authorList>
            <person name="Biessy A."/>
            <person name="Novinscak A."/>
            <person name="Blom J."/>
            <person name="Leger G."/>
            <person name="Thomashow L.S."/>
            <person name="Cazorla F.M."/>
            <person name="Josic D."/>
            <person name="Filion M."/>
        </authorList>
    </citation>
    <scope>NUCLEOTIDE SEQUENCE [LARGE SCALE GENOMIC DNA]</scope>
    <source>
        <strain evidence="1 2">B25</strain>
    </source>
</reference>
<dbReference type="EMBL" id="CP027753">
    <property type="protein sequence ID" value="AZE47732.1"/>
    <property type="molecule type" value="Genomic_DNA"/>
</dbReference>
<dbReference type="RefSeq" id="WP_124319927.1">
    <property type="nucleotide sequence ID" value="NZ_CP027753.1"/>
</dbReference>
<accession>A0A3G7TMX5</accession>
<organism evidence="1 2">
    <name type="scientific">Pseudomonas chlororaphis</name>
    <dbReference type="NCBI Taxonomy" id="587753"/>
    <lineage>
        <taxon>Bacteria</taxon>
        <taxon>Pseudomonadati</taxon>
        <taxon>Pseudomonadota</taxon>
        <taxon>Gammaproteobacteria</taxon>
        <taxon>Pseudomonadales</taxon>
        <taxon>Pseudomonadaceae</taxon>
        <taxon>Pseudomonas</taxon>
    </lineage>
</organism>
<evidence type="ECO:0000313" key="1">
    <source>
        <dbReference type="EMBL" id="AZE47732.1"/>
    </source>
</evidence>
<name>A0A3G7TMX5_9PSED</name>
<dbReference type="AlphaFoldDB" id="A0A3G7TMX5"/>
<protein>
    <recommendedName>
        <fullName evidence="3">Type II toxin-antitoxin system VapB family antitoxin</fullName>
    </recommendedName>
</protein>
<evidence type="ECO:0008006" key="3">
    <source>
        <dbReference type="Google" id="ProtNLM"/>
    </source>
</evidence>
<sequence>MLINIDVEIDNKLYDEARTLMGRTVSDTELVENALATFIHLKAAQRLALLGKAQPNFEDVPRRR</sequence>